<accession>A0A812C620</accession>
<dbReference type="OrthoDB" id="2441647at2759"/>
<dbReference type="InterPro" id="IPR018039">
    <property type="entry name" value="IF_conserved"/>
</dbReference>
<evidence type="ECO:0000256" key="5">
    <source>
        <dbReference type="SAM" id="MobiDB-lite"/>
    </source>
</evidence>
<dbReference type="InterPro" id="IPR036415">
    <property type="entry name" value="Lamin_tail_dom_sf"/>
</dbReference>
<dbReference type="GO" id="GO:0005200">
    <property type="term" value="F:structural constituent of cytoskeleton"/>
    <property type="evidence" value="ECO:0007669"/>
    <property type="project" value="TreeGrafter"/>
</dbReference>
<reference evidence="8" key="1">
    <citation type="submission" date="2021-01" db="EMBL/GenBank/DDBJ databases">
        <authorList>
            <person name="Li R."/>
            <person name="Bekaert M."/>
        </authorList>
    </citation>
    <scope>NUCLEOTIDE SEQUENCE</scope>
    <source>
        <strain evidence="8">Farmed</strain>
    </source>
</reference>
<evidence type="ECO:0000313" key="9">
    <source>
        <dbReference type="Proteomes" id="UP000597762"/>
    </source>
</evidence>
<dbReference type="InterPro" id="IPR039008">
    <property type="entry name" value="IF_rod_dom"/>
</dbReference>
<dbReference type="GO" id="GO:0031507">
    <property type="term" value="P:heterochromatin formation"/>
    <property type="evidence" value="ECO:0007669"/>
    <property type="project" value="TreeGrafter"/>
</dbReference>
<dbReference type="Pfam" id="PF00932">
    <property type="entry name" value="LTD"/>
    <property type="match status" value="1"/>
</dbReference>
<dbReference type="SUPFAM" id="SSF64593">
    <property type="entry name" value="Intermediate filament protein, coiled coil region"/>
    <property type="match status" value="3"/>
</dbReference>
<keyword evidence="2 4" id="KW-0175">Coiled coil</keyword>
<dbReference type="GO" id="GO:0005882">
    <property type="term" value="C:intermediate filament"/>
    <property type="evidence" value="ECO:0007669"/>
    <property type="project" value="UniProtKB-KW"/>
</dbReference>
<evidence type="ECO:0000259" key="7">
    <source>
        <dbReference type="PROSITE" id="PS51842"/>
    </source>
</evidence>
<dbReference type="Gene3D" id="1.20.5.170">
    <property type="match status" value="1"/>
</dbReference>
<dbReference type="EMBL" id="CAHIKZ030001146">
    <property type="protein sequence ID" value="CAE1254419.1"/>
    <property type="molecule type" value="Genomic_DNA"/>
</dbReference>
<dbReference type="GO" id="GO:0005652">
    <property type="term" value="C:nuclear lamina"/>
    <property type="evidence" value="ECO:0007669"/>
    <property type="project" value="TreeGrafter"/>
</dbReference>
<dbReference type="PROSITE" id="PS51842">
    <property type="entry name" value="IF_ROD_2"/>
    <property type="match status" value="1"/>
</dbReference>
<feature type="coiled-coil region" evidence="4">
    <location>
        <begin position="23"/>
        <end position="186"/>
    </location>
</feature>
<feature type="domain" description="LTD" evidence="6">
    <location>
        <begin position="430"/>
        <end position="559"/>
    </location>
</feature>
<protein>
    <submittedName>
        <fullName evidence="8">Uncharacterized protein</fullName>
    </submittedName>
</protein>
<dbReference type="GO" id="GO:0006998">
    <property type="term" value="P:nuclear envelope organization"/>
    <property type="evidence" value="ECO:0007669"/>
    <property type="project" value="TreeGrafter"/>
</dbReference>
<evidence type="ECO:0000256" key="1">
    <source>
        <dbReference type="ARBA" id="ARBA00022754"/>
    </source>
</evidence>
<dbReference type="Gene3D" id="1.20.5.1160">
    <property type="entry name" value="Vasodilator-stimulated phosphoprotein"/>
    <property type="match status" value="1"/>
</dbReference>
<dbReference type="PROSITE" id="PS51841">
    <property type="entry name" value="LTD"/>
    <property type="match status" value="1"/>
</dbReference>
<feature type="domain" description="IF rod" evidence="7">
    <location>
        <begin position="33"/>
        <end position="387"/>
    </location>
</feature>
<evidence type="ECO:0000256" key="3">
    <source>
        <dbReference type="RuleBase" id="RU000685"/>
    </source>
</evidence>
<proteinExistence type="inferred from homology"/>
<dbReference type="SUPFAM" id="SSF74853">
    <property type="entry name" value="Lamin A/C globular tail domain"/>
    <property type="match status" value="1"/>
</dbReference>
<evidence type="ECO:0000256" key="2">
    <source>
        <dbReference type="ARBA" id="ARBA00023054"/>
    </source>
</evidence>
<dbReference type="InterPro" id="IPR001322">
    <property type="entry name" value="Lamin_tail_dom"/>
</dbReference>
<dbReference type="Pfam" id="PF00038">
    <property type="entry name" value="Filament"/>
    <property type="match status" value="2"/>
</dbReference>
<keyword evidence="1 3" id="KW-0403">Intermediate filament</keyword>
<dbReference type="GO" id="GO:0090435">
    <property type="term" value="P:protein localization to nuclear envelope"/>
    <property type="evidence" value="ECO:0007669"/>
    <property type="project" value="TreeGrafter"/>
</dbReference>
<comment type="similarity">
    <text evidence="3">Belongs to the intermediate filament family.</text>
</comment>
<dbReference type="PANTHER" id="PTHR45721:SF12">
    <property type="entry name" value="INTERMEDIATE FILAMENT PROTEIN IFA-1"/>
    <property type="match status" value="1"/>
</dbReference>
<dbReference type="GO" id="GO:0051664">
    <property type="term" value="P:nuclear pore localization"/>
    <property type="evidence" value="ECO:0007669"/>
    <property type="project" value="TreeGrafter"/>
</dbReference>
<gene>
    <name evidence="8" type="ORF">SPHA_28949</name>
</gene>
<evidence type="ECO:0000313" key="8">
    <source>
        <dbReference type="EMBL" id="CAE1254419.1"/>
    </source>
</evidence>
<evidence type="ECO:0000259" key="6">
    <source>
        <dbReference type="PROSITE" id="PS51841"/>
    </source>
</evidence>
<dbReference type="Proteomes" id="UP000597762">
    <property type="component" value="Unassembled WGS sequence"/>
</dbReference>
<keyword evidence="9" id="KW-1185">Reference proteome</keyword>
<evidence type="ECO:0000256" key="4">
    <source>
        <dbReference type="SAM" id="Coils"/>
    </source>
</evidence>
<dbReference type="GO" id="GO:0007097">
    <property type="term" value="P:nuclear migration"/>
    <property type="evidence" value="ECO:0007669"/>
    <property type="project" value="TreeGrafter"/>
</dbReference>
<sequence>MGAHRVSASMGVGVAGSIAHTGVGEMKNKREGEKKNIQDLNDRLAAYISQVRSLQLENTALHDALKKKRKEFDVEPMKEAYQAEIDETKKLLEEANKENAELKVQVTSIEDELEDQRSVCRIHEERIDQLQDKVNSLNDENSHRTAECDMLRRKVEELEHQVGHWKAKYNEVYSQLQATRADLKDETNQRIAEHSRAEALQEELDFLKTVTDAEIKEYKAMLSKEDETGINVRDAWNDELSKCMKELREEYEQRLGDISQELSSRYESQLQQISQSAAKAEPSSVVHSKDDSRKYRTELSQKDMRIKELEGQLERMKMELRSLHSQLDRVNDELLNEKEMRANEVSKLHEEMEAMVRELQMLMDAKLSLELEIAAYRKLLEGEENRLSIGHMTGMIGGYRSESGDALANILDHSSGSTTGDSGSITTATGRITMTRTAKSPFSIHEVDNNGRFVIIENASTYRSKISVNLKGWRLTRKYAASGINQEINLEHVFQNEYNLDAEQTVTIWAKNFEKEADSRKGNIISNIDNWGDMSRTSELELIDDKGVVKATLSIKVTF</sequence>
<dbReference type="SMART" id="SM01391">
    <property type="entry name" value="Filament"/>
    <property type="match status" value="1"/>
</dbReference>
<dbReference type="AlphaFoldDB" id="A0A812C620"/>
<comment type="caution">
    <text evidence="8">The sequence shown here is derived from an EMBL/GenBank/DDBJ whole genome shotgun (WGS) entry which is preliminary data.</text>
</comment>
<feature type="compositionally biased region" description="Polar residues" evidence="5">
    <location>
        <begin position="266"/>
        <end position="277"/>
    </location>
</feature>
<dbReference type="PROSITE" id="PS00226">
    <property type="entry name" value="IF_ROD_1"/>
    <property type="match status" value="1"/>
</dbReference>
<dbReference type="Gene3D" id="2.60.40.1260">
    <property type="entry name" value="Lamin Tail domain"/>
    <property type="match status" value="1"/>
</dbReference>
<dbReference type="PANTHER" id="PTHR45721">
    <property type="entry name" value="LAMIN DM0-RELATED"/>
    <property type="match status" value="1"/>
</dbReference>
<feature type="region of interest" description="Disordered" evidence="5">
    <location>
        <begin position="266"/>
        <end position="293"/>
    </location>
</feature>
<name>A0A812C620_ACAPH</name>
<organism evidence="8 9">
    <name type="scientific">Acanthosepion pharaonis</name>
    <name type="common">Pharaoh cuttlefish</name>
    <name type="synonym">Sepia pharaonis</name>
    <dbReference type="NCBI Taxonomy" id="158019"/>
    <lineage>
        <taxon>Eukaryota</taxon>
        <taxon>Metazoa</taxon>
        <taxon>Spiralia</taxon>
        <taxon>Lophotrochozoa</taxon>
        <taxon>Mollusca</taxon>
        <taxon>Cephalopoda</taxon>
        <taxon>Coleoidea</taxon>
        <taxon>Decapodiformes</taxon>
        <taxon>Sepiida</taxon>
        <taxon>Sepiina</taxon>
        <taxon>Sepiidae</taxon>
        <taxon>Acanthosepion</taxon>
    </lineage>
</organism>